<gene>
    <name evidence="5" type="primary">LOC107111921</name>
</gene>
<dbReference type="InterPro" id="IPR050111">
    <property type="entry name" value="C-type_lectin/snaclec_domain"/>
</dbReference>
<evidence type="ECO:0000256" key="2">
    <source>
        <dbReference type="SAM" id="SignalP"/>
    </source>
</evidence>
<dbReference type="GeneID" id="107111921"/>
<dbReference type="PROSITE" id="PS00615">
    <property type="entry name" value="C_TYPE_LECTIN_1"/>
    <property type="match status" value="1"/>
</dbReference>
<dbReference type="InterPro" id="IPR016187">
    <property type="entry name" value="CTDL_fold"/>
</dbReference>
<dbReference type="PROSITE" id="PS50041">
    <property type="entry name" value="C_TYPE_LECTIN_2"/>
    <property type="match status" value="1"/>
</dbReference>
<dbReference type="PANTHER" id="PTHR22803">
    <property type="entry name" value="MANNOSE, PHOSPHOLIPASE, LECTIN RECEPTOR RELATED"/>
    <property type="match status" value="1"/>
</dbReference>
<reference evidence="5" key="1">
    <citation type="submission" date="2025-08" db="UniProtKB">
        <authorList>
            <consortium name="RefSeq"/>
        </authorList>
    </citation>
    <scope>IDENTIFICATION</scope>
</reference>
<evidence type="ECO:0000313" key="5">
    <source>
        <dbReference type="RefSeq" id="XP_015268454.1"/>
    </source>
</evidence>
<feature type="domain" description="C-type lectin" evidence="3">
    <location>
        <begin position="36"/>
        <end position="158"/>
    </location>
</feature>
<accession>A0ABM1K417</accession>
<sequence length="161" mass="18297">MQAGRGPYLTLLGLLASQSLMQGCDASGCPNGWRKYQRYCYGIFVSKQDWIQAEMDCQNYGNSGHLVSILSDQEAELVSKFIMNNHPNVGSIWIGLRDRMKNGRWRWADSSTSKYTGWVGGEPKKVDESGFCAYLSKKQEYQEWNDAFCTTPMAYVCEFVL</sequence>
<dbReference type="Pfam" id="PF00059">
    <property type="entry name" value="Lectin_C"/>
    <property type="match status" value="1"/>
</dbReference>
<evidence type="ECO:0000259" key="3">
    <source>
        <dbReference type="PROSITE" id="PS50041"/>
    </source>
</evidence>
<dbReference type="PROSITE" id="PS51257">
    <property type="entry name" value="PROKAR_LIPOPROTEIN"/>
    <property type="match status" value="1"/>
</dbReference>
<dbReference type="InterPro" id="IPR018378">
    <property type="entry name" value="C-type_lectin_CS"/>
</dbReference>
<dbReference type="InterPro" id="IPR016186">
    <property type="entry name" value="C-type_lectin-like/link_sf"/>
</dbReference>
<dbReference type="PRINTS" id="PR01504">
    <property type="entry name" value="PNCREATITSAP"/>
</dbReference>
<dbReference type="Proteomes" id="UP000694871">
    <property type="component" value="Unplaced"/>
</dbReference>
<dbReference type="RefSeq" id="XP_015268454.1">
    <property type="nucleotide sequence ID" value="XM_015412968.1"/>
</dbReference>
<keyword evidence="1" id="KW-1015">Disulfide bond</keyword>
<keyword evidence="4" id="KW-1185">Reference proteome</keyword>
<proteinExistence type="predicted"/>
<organism evidence="4 5">
    <name type="scientific">Gekko japonicus</name>
    <name type="common">Schlegel's Japanese gecko</name>
    <dbReference type="NCBI Taxonomy" id="146911"/>
    <lineage>
        <taxon>Eukaryota</taxon>
        <taxon>Metazoa</taxon>
        <taxon>Chordata</taxon>
        <taxon>Craniata</taxon>
        <taxon>Vertebrata</taxon>
        <taxon>Euteleostomi</taxon>
        <taxon>Lepidosauria</taxon>
        <taxon>Squamata</taxon>
        <taxon>Bifurcata</taxon>
        <taxon>Gekkota</taxon>
        <taxon>Gekkonidae</taxon>
        <taxon>Gekkoninae</taxon>
        <taxon>Gekko</taxon>
    </lineage>
</organism>
<feature type="signal peptide" evidence="2">
    <location>
        <begin position="1"/>
        <end position="26"/>
    </location>
</feature>
<dbReference type="SMART" id="SM00034">
    <property type="entry name" value="CLECT"/>
    <property type="match status" value="1"/>
</dbReference>
<feature type="chain" id="PRO_5045349644" evidence="2">
    <location>
        <begin position="27"/>
        <end position="161"/>
    </location>
</feature>
<evidence type="ECO:0000256" key="1">
    <source>
        <dbReference type="ARBA" id="ARBA00023157"/>
    </source>
</evidence>
<keyword evidence="2" id="KW-0732">Signal</keyword>
<evidence type="ECO:0000313" key="4">
    <source>
        <dbReference type="Proteomes" id="UP000694871"/>
    </source>
</evidence>
<dbReference type="SUPFAM" id="SSF56436">
    <property type="entry name" value="C-type lectin-like"/>
    <property type="match status" value="1"/>
</dbReference>
<protein>
    <submittedName>
        <fullName evidence="5">Regenerating islet-derived protein 4-like</fullName>
    </submittedName>
</protein>
<dbReference type="InterPro" id="IPR001304">
    <property type="entry name" value="C-type_lectin-like"/>
</dbReference>
<name>A0ABM1K417_GEKJA</name>
<dbReference type="Gene3D" id="3.10.100.10">
    <property type="entry name" value="Mannose-Binding Protein A, subunit A"/>
    <property type="match status" value="1"/>
</dbReference>